<dbReference type="GO" id="GO:0003723">
    <property type="term" value="F:RNA binding"/>
    <property type="evidence" value="ECO:0007669"/>
    <property type="project" value="UniProtKB-KW"/>
</dbReference>
<dbReference type="Gene3D" id="3.40.50.300">
    <property type="entry name" value="P-loop containing nucleotide triphosphate hydrolases"/>
    <property type="match status" value="2"/>
</dbReference>
<evidence type="ECO:0000259" key="10">
    <source>
        <dbReference type="PROSITE" id="PS51194"/>
    </source>
</evidence>
<dbReference type="SUPFAM" id="SSF52540">
    <property type="entry name" value="P-loop containing nucleoside triphosphate hydrolases"/>
    <property type="match status" value="1"/>
</dbReference>
<feature type="short sequence motif" description="Q motif" evidence="7">
    <location>
        <begin position="88"/>
        <end position="117"/>
    </location>
</feature>
<sequence length="492" mass="55154">MAEVTETTAASSSEGKKPAVPETKRFWGDEVDDEEVQPSATEEKAVSELNVDALAIDENTKVNKFLDEPEDSRIQAVTTGDTPYTSASTFEDLNLSPELLKGLYVEMKFQKPSKIQAISLPMIMTPPYKDLIAQAHNGSGKTTCFVLGMLSRVDPQLQRPQALCICPTRELSIQNMEVLRKMGKYTGISSECAVPIESRNNDRSKSRPPISAQVVIGTPGTIKRLMSQKKLGVTDMKVLVFDEADHMLAKDGFQDDSLRIMKDIQRFNSHCQVLLFSATFDETVKNFVSKVVKDYNQLFVKKEDLSLESLKQYKVILPDELAKIGVVKDRILELGENIGQIIIFVNTKRSASMLHTSLVDLGYEVTTIHGALNLEDRDKIVKEFKDGLTQVLISTDVLARGFDQQQVNLVINYDLPVKYENQSEPHYEVYLHRIGRAGRFGRKGAVFNFIMTDHDLMIMRKIESYFNSPVAEIPSWGSEEGFKVALKEAGLL</sequence>
<dbReference type="PANTHER" id="PTHR47958">
    <property type="entry name" value="ATP-DEPENDENT RNA HELICASE DBP3"/>
    <property type="match status" value="1"/>
</dbReference>
<proteinExistence type="predicted"/>
<dbReference type="InterPro" id="IPR027417">
    <property type="entry name" value="P-loop_NTPase"/>
</dbReference>
<dbReference type="EMBL" id="GILB01014069">
    <property type="protein sequence ID" value="NUU94402.1"/>
    <property type="molecule type" value="Transcribed_RNA"/>
</dbReference>
<dbReference type="PROSITE" id="PS51195">
    <property type="entry name" value="Q_MOTIF"/>
    <property type="match status" value="1"/>
</dbReference>
<evidence type="ECO:0000313" key="12">
    <source>
        <dbReference type="EMBL" id="NUU94402.1"/>
    </source>
</evidence>
<name>A0A6M2FAH5_9ROSI</name>
<dbReference type="Pfam" id="PF00270">
    <property type="entry name" value="DEAD"/>
    <property type="match status" value="1"/>
</dbReference>
<dbReference type="EC" id="3.6.4.13" evidence="1"/>
<protein>
    <recommendedName>
        <fullName evidence="1">RNA helicase</fullName>
        <ecNumber evidence="1">3.6.4.13</ecNumber>
    </recommendedName>
</protein>
<keyword evidence="2" id="KW-0547">Nucleotide-binding</keyword>
<evidence type="ECO:0000256" key="3">
    <source>
        <dbReference type="ARBA" id="ARBA00022801"/>
    </source>
</evidence>
<evidence type="ECO:0000256" key="2">
    <source>
        <dbReference type="ARBA" id="ARBA00022741"/>
    </source>
</evidence>
<keyword evidence="5" id="KW-0067">ATP-binding</keyword>
<dbReference type="GO" id="GO:0005524">
    <property type="term" value="F:ATP binding"/>
    <property type="evidence" value="ECO:0007669"/>
    <property type="project" value="UniProtKB-KW"/>
</dbReference>
<feature type="domain" description="Helicase C-terminal" evidence="10">
    <location>
        <begin position="326"/>
        <end position="481"/>
    </location>
</feature>
<dbReference type="Pfam" id="PF00271">
    <property type="entry name" value="Helicase_C"/>
    <property type="match status" value="1"/>
</dbReference>
<dbReference type="AlphaFoldDB" id="A0A6M2FAH5"/>
<dbReference type="CDD" id="cd17963">
    <property type="entry name" value="DEADc_DDX19_DDX25"/>
    <property type="match status" value="1"/>
</dbReference>
<evidence type="ECO:0000256" key="1">
    <source>
        <dbReference type="ARBA" id="ARBA00012552"/>
    </source>
</evidence>
<dbReference type="GO" id="GO:0016787">
    <property type="term" value="F:hydrolase activity"/>
    <property type="evidence" value="ECO:0007669"/>
    <property type="project" value="UniProtKB-KW"/>
</dbReference>
<dbReference type="PROSITE" id="PS51194">
    <property type="entry name" value="HELICASE_CTER"/>
    <property type="match status" value="1"/>
</dbReference>
<keyword evidence="3" id="KW-0378">Hydrolase</keyword>
<dbReference type="SMART" id="SM00487">
    <property type="entry name" value="DEXDc"/>
    <property type="match status" value="1"/>
</dbReference>
<feature type="compositionally biased region" description="Polar residues" evidence="8">
    <location>
        <begin position="1"/>
        <end position="13"/>
    </location>
</feature>
<keyword evidence="4" id="KW-0347">Helicase</keyword>
<keyword evidence="6" id="KW-0694">RNA-binding</keyword>
<evidence type="ECO:0000259" key="9">
    <source>
        <dbReference type="PROSITE" id="PS51192"/>
    </source>
</evidence>
<feature type="domain" description="Helicase ATP-binding" evidence="9">
    <location>
        <begin position="122"/>
        <end position="298"/>
    </location>
</feature>
<dbReference type="CDD" id="cd18787">
    <property type="entry name" value="SF2_C_DEAD"/>
    <property type="match status" value="1"/>
</dbReference>
<dbReference type="InterPro" id="IPR014001">
    <property type="entry name" value="Helicase_ATP-bd"/>
</dbReference>
<evidence type="ECO:0000256" key="8">
    <source>
        <dbReference type="SAM" id="MobiDB-lite"/>
    </source>
</evidence>
<reference evidence="12" key="1">
    <citation type="submission" date="2020-03" db="EMBL/GenBank/DDBJ databases">
        <authorList>
            <person name="Zhang R."/>
        </authorList>
    </citation>
    <scope>NUCLEOTIDE SEQUENCE</scope>
</reference>
<feature type="region of interest" description="Disordered" evidence="8">
    <location>
        <begin position="1"/>
        <end position="44"/>
    </location>
</feature>
<evidence type="ECO:0000259" key="11">
    <source>
        <dbReference type="PROSITE" id="PS51195"/>
    </source>
</evidence>
<organism evidence="12">
    <name type="scientific">Populus davidiana</name>
    <dbReference type="NCBI Taxonomy" id="266767"/>
    <lineage>
        <taxon>Eukaryota</taxon>
        <taxon>Viridiplantae</taxon>
        <taxon>Streptophyta</taxon>
        <taxon>Embryophyta</taxon>
        <taxon>Tracheophyta</taxon>
        <taxon>Spermatophyta</taxon>
        <taxon>Magnoliopsida</taxon>
        <taxon>eudicotyledons</taxon>
        <taxon>Gunneridae</taxon>
        <taxon>Pentapetalae</taxon>
        <taxon>rosids</taxon>
        <taxon>fabids</taxon>
        <taxon>Malpighiales</taxon>
        <taxon>Salicaceae</taxon>
        <taxon>Saliceae</taxon>
        <taxon>Populus</taxon>
    </lineage>
</organism>
<evidence type="ECO:0000256" key="6">
    <source>
        <dbReference type="ARBA" id="ARBA00022884"/>
    </source>
</evidence>
<dbReference type="GO" id="GO:0003724">
    <property type="term" value="F:RNA helicase activity"/>
    <property type="evidence" value="ECO:0007669"/>
    <property type="project" value="UniProtKB-EC"/>
</dbReference>
<evidence type="ECO:0000256" key="4">
    <source>
        <dbReference type="ARBA" id="ARBA00022806"/>
    </source>
</evidence>
<evidence type="ECO:0000256" key="7">
    <source>
        <dbReference type="PROSITE-ProRule" id="PRU00552"/>
    </source>
</evidence>
<dbReference type="InterPro" id="IPR001650">
    <property type="entry name" value="Helicase_C-like"/>
</dbReference>
<dbReference type="InterPro" id="IPR011545">
    <property type="entry name" value="DEAD/DEAH_box_helicase_dom"/>
</dbReference>
<dbReference type="PROSITE" id="PS51192">
    <property type="entry name" value="HELICASE_ATP_BIND_1"/>
    <property type="match status" value="1"/>
</dbReference>
<dbReference type="SMART" id="SM00490">
    <property type="entry name" value="HELICc"/>
    <property type="match status" value="1"/>
</dbReference>
<accession>A0A6M2FAH5</accession>
<evidence type="ECO:0000256" key="5">
    <source>
        <dbReference type="ARBA" id="ARBA00022840"/>
    </source>
</evidence>
<feature type="compositionally biased region" description="Basic and acidic residues" evidence="8">
    <location>
        <begin position="14"/>
        <end position="28"/>
    </location>
</feature>
<dbReference type="InterPro" id="IPR014014">
    <property type="entry name" value="RNA_helicase_DEAD_Q_motif"/>
</dbReference>
<feature type="domain" description="DEAD-box RNA helicase Q" evidence="11">
    <location>
        <begin position="88"/>
        <end position="117"/>
    </location>
</feature>